<dbReference type="InterPro" id="IPR011015">
    <property type="entry name" value="LEM/LEM-like_dom_sf"/>
</dbReference>
<dbReference type="InterPro" id="IPR051656">
    <property type="entry name" value="LEM_domain"/>
</dbReference>
<feature type="domain" description="LEM" evidence="3">
    <location>
        <begin position="84"/>
        <end position="128"/>
    </location>
</feature>
<reference evidence="5" key="1">
    <citation type="submission" date="2025-08" db="UniProtKB">
        <authorList>
            <consortium name="RefSeq"/>
        </authorList>
    </citation>
    <scope>IDENTIFICATION</scope>
</reference>
<evidence type="ECO:0000256" key="1">
    <source>
        <dbReference type="SAM" id="MobiDB-lite"/>
    </source>
</evidence>
<evidence type="ECO:0000313" key="5">
    <source>
        <dbReference type="RefSeq" id="XP_003747618.1"/>
    </source>
</evidence>
<keyword evidence="2" id="KW-0812">Transmembrane</keyword>
<dbReference type="RefSeq" id="XP_003747618.1">
    <property type="nucleotide sequence ID" value="XM_003747570.2"/>
</dbReference>
<feature type="region of interest" description="Disordered" evidence="1">
    <location>
        <begin position="134"/>
        <end position="155"/>
    </location>
</feature>
<feature type="compositionally biased region" description="Basic and acidic residues" evidence="1">
    <location>
        <begin position="144"/>
        <end position="155"/>
    </location>
</feature>
<evidence type="ECO:0000259" key="3">
    <source>
        <dbReference type="PROSITE" id="PS50954"/>
    </source>
</evidence>
<dbReference type="AlphaFoldDB" id="A0AAJ6W0G2"/>
<dbReference type="PANTHER" id="PTHR12019">
    <property type="entry name" value="LAMINA-ASSOCIATED POLYPEPTIDE THYMOPOIETIN"/>
    <property type="match status" value="1"/>
</dbReference>
<protein>
    <submittedName>
        <fullName evidence="5">Lamina-associated polypeptide 2</fullName>
    </submittedName>
</protein>
<dbReference type="InterPro" id="IPR003887">
    <property type="entry name" value="LEM_dom"/>
</dbReference>
<keyword evidence="2" id="KW-1133">Transmembrane helix</keyword>
<keyword evidence="4" id="KW-1185">Reference proteome</keyword>
<dbReference type="CDD" id="cd12935">
    <property type="entry name" value="LEM_like"/>
    <property type="match status" value="1"/>
</dbReference>
<dbReference type="SUPFAM" id="SSF63451">
    <property type="entry name" value="LEM domain"/>
    <property type="match status" value="1"/>
</dbReference>
<dbReference type="PROSITE" id="PS50954">
    <property type="entry name" value="LEM"/>
    <property type="match status" value="1"/>
</dbReference>
<sequence>MGFGLNLSLMASSRMTKDQLRDALIEVGVKTPVKAKKADLVKLYREHVLNEKIEEVTANDSLIGGFSSDEEESVLLDTSHINRETDLKNLTNDELFYKLKELGETVGPILDSTRSIYEKRLSRVLNDDDAKDISAFSADEGDDEKEKETDTTDEYESHNEHFKGAGYDEKILSDGGNLKTLNTFQEKVEENNGTVTRIRKAHSVKTYTSETVNGKSFVPPPPKKRNYALIGGSIVFIAVIIAVILVWLKFGDVVPKFQDAVVGKDSAQPVRT</sequence>
<evidence type="ECO:0000256" key="2">
    <source>
        <dbReference type="SAM" id="Phobius"/>
    </source>
</evidence>
<feature type="transmembrane region" description="Helical" evidence="2">
    <location>
        <begin position="227"/>
        <end position="248"/>
    </location>
</feature>
<dbReference type="PANTHER" id="PTHR12019:SF9">
    <property type="entry name" value="THYMOPOIETIN"/>
    <property type="match status" value="1"/>
</dbReference>
<accession>A0AAJ6W0G2</accession>
<dbReference type="CDD" id="cd12934">
    <property type="entry name" value="LEM"/>
    <property type="match status" value="1"/>
</dbReference>
<gene>
    <name evidence="5" type="primary">LOC100902233</name>
</gene>
<dbReference type="KEGG" id="goe:100902233"/>
<dbReference type="FunFam" id="1.10.720.40:FF:000001">
    <property type="entry name" value="LEM domain containing 2, isoform CRA_a"/>
    <property type="match status" value="1"/>
</dbReference>
<evidence type="ECO:0000313" key="4">
    <source>
        <dbReference type="Proteomes" id="UP000694867"/>
    </source>
</evidence>
<organism evidence="4 5">
    <name type="scientific">Galendromus occidentalis</name>
    <name type="common">western predatory mite</name>
    <dbReference type="NCBI Taxonomy" id="34638"/>
    <lineage>
        <taxon>Eukaryota</taxon>
        <taxon>Metazoa</taxon>
        <taxon>Ecdysozoa</taxon>
        <taxon>Arthropoda</taxon>
        <taxon>Chelicerata</taxon>
        <taxon>Arachnida</taxon>
        <taxon>Acari</taxon>
        <taxon>Parasitiformes</taxon>
        <taxon>Mesostigmata</taxon>
        <taxon>Gamasina</taxon>
        <taxon>Phytoseioidea</taxon>
        <taxon>Phytoseiidae</taxon>
        <taxon>Typhlodrominae</taxon>
        <taxon>Galendromus</taxon>
    </lineage>
</organism>
<proteinExistence type="predicted"/>
<dbReference type="SMART" id="SM00540">
    <property type="entry name" value="LEM"/>
    <property type="match status" value="1"/>
</dbReference>
<dbReference type="Proteomes" id="UP000694867">
    <property type="component" value="Unplaced"/>
</dbReference>
<dbReference type="Gene3D" id="1.10.720.40">
    <property type="match status" value="2"/>
</dbReference>
<dbReference type="GeneID" id="100902233"/>
<name>A0AAJ6W0G2_9ACAR</name>
<dbReference type="Pfam" id="PF03020">
    <property type="entry name" value="LEM"/>
    <property type="match status" value="1"/>
</dbReference>
<keyword evidence="2" id="KW-0472">Membrane</keyword>